<feature type="domain" description="TniQ" evidence="1">
    <location>
        <begin position="11"/>
        <end position="142"/>
    </location>
</feature>
<proteinExistence type="predicted"/>
<reference evidence="2" key="1">
    <citation type="submission" date="2006-02" db="EMBL/GenBank/DDBJ databases">
        <title>Sampling the accessory genome of the Sinorhizobium genus by suppressive subtractive hybridization.</title>
        <authorList>
            <person name="Moulin L."/>
            <person name="Ghazoui Z."/>
            <person name="Young P."/>
        </authorList>
    </citation>
    <scope>NUCLEOTIDE SEQUENCE</scope>
    <source>
        <strain evidence="2">LMG17930</strain>
    </source>
</reference>
<protein>
    <recommendedName>
        <fullName evidence="1">TniQ domain-containing protein</fullName>
    </recommendedName>
</protein>
<organism evidence="2">
    <name type="scientific">Sinorhizobium xinjiangense</name>
    <dbReference type="NCBI Taxonomy" id="28106"/>
    <lineage>
        <taxon>Bacteria</taxon>
        <taxon>Pseudomonadati</taxon>
        <taxon>Pseudomonadota</taxon>
        <taxon>Alphaproteobacteria</taxon>
        <taxon>Hyphomicrobiales</taxon>
        <taxon>Rhizobiaceae</taxon>
        <taxon>Sinorhizobium/Ensifer group</taxon>
        <taxon>Sinorhizobium</taxon>
    </lineage>
</organism>
<sequence length="162" mass="18261">MSASGRLPTGVMFHDDETPDSLMARAARANNFYSLTEFCGFTGMPRSGIATMDIDHQCQIADWTGVAVEELVKFANRSEKIVKFGNAIVRKTQLRATSRRYCPHCFARDLECSTDPANARIYMRATWRFNMIANCPEHDVSLANLPDDFDLLDLRDFAKAEV</sequence>
<dbReference type="Pfam" id="PF06527">
    <property type="entry name" value="TniQ"/>
    <property type="match status" value="1"/>
</dbReference>
<name>D1CTX4_9HYPH</name>
<dbReference type="EMBL" id="DQ403712">
    <property type="protein sequence ID" value="ABD75278.1"/>
    <property type="molecule type" value="Genomic_DNA"/>
</dbReference>
<feature type="non-terminal residue" evidence="2">
    <location>
        <position position="162"/>
    </location>
</feature>
<evidence type="ECO:0000259" key="1">
    <source>
        <dbReference type="Pfam" id="PF06527"/>
    </source>
</evidence>
<dbReference type="InterPro" id="IPR009492">
    <property type="entry name" value="TniQ"/>
</dbReference>
<dbReference type="AlphaFoldDB" id="D1CTX4"/>
<accession>D1CTX4</accession>
<evidence type="ECO:0000313" key="2">
    <source>
        <dbReference type="EMBL" id="ABD75278.1"/>
    </source>
</evidence>